<protein>
    <recommendedName>
        <fullName evidence="1">F-box domain-containing protein</fullName>
    </recommendedName>
</protein>
<dbReference type="InterPro" id="IPR001810">
    <property type="entry name" value="F-box_dom"/>
</dbReference>
<dbReference type="AlphaFoldDB" id="A0A8H3C5L0"/>
<reference evidence="2" key="1">
    <citation type="submission" date="2021-01" db="EMBL/GenBank/DDBJ databases">
        <authorList>
            <person name="Kaushik A."/>
        </authorList>
    </citation>
    <scope>NUCLEOTIDE SEQUENCE</scope>
    <source>
        <strain evidence="2">AG6-10EEA</strain>
    </source>
</reference>
<gene>
    <name evidence="2" type="ORF">RDB_LOCUS80733</name>
</gene>
<dbReference type="Pfam" id="PF12937">
    <property type="entry name" value="F-box-like"/>
    <property type="match status" value="1"/>
</dbReference>
<organism evidence="2 3">
    <name type="scientific">Rhizoctonia solani</name>
    <dbReference type="NCBI Taxonomy" id="456999"/>
    <lineage>
        <taxon>Eukaryota</taxon>
        <taxon>Fungi</taxon>
        <taxon>Dikarya</taxon>
        <taxon>Basidiomycota</taxon>
        <taxon>Agaricomycotina</taxon>
        <taxon>Agaricomycetes</taxon>
        <taxon>Cantharellales</taxon>
        <taxon>Ceratobasidiaceae</taxon>
        <taxon>Rhizoctonia</taxon>
    </lineage>
</organism>
<comment type="caution">
    <text evidence="2">The sequence shown here is derived from an EMBL/GenBank/DDBJ whole genome shotgun (WGS) entry which is preliminary data.</text>
</comment>
<sequence>MRAAKDSLESSWRAQREKRNNMRSINRLPEELLLQVFLLGKETEREDNYFHGHDTSRRSGSKMQIQESVAQVCRRWRSMAIGDPRLWNHILITGPNTFISALHFLERSGPAAPLRIEIDIRLLKSPLPATNDDTDPWGVWTNDPDSNYQQDLMPQILGFLVSHGGRPSRWMELAVWTKSILPLLVVLDFLSVNSMDNLRSLLLVDCQWHTFGKGVSSLPSSHRCVTKPGLFDGHPPLLHTIKLMGMNNHFLFDEGNLNVPILSNLTYISISSTLGEHLPPLRGIHSLLMHSPRLEALFLSTNWSDRSLDASQDRALTPVSLPHLRRLSFRELQATWGVRVLQMVDAPGIESLSLSTIHGKEVHSIVSYITYGLPGIRENAHGSQPYRPAFPALKHLALKFYQGTHSALVALLRSLNTITRLEWELDPSKRGILPSIFASPGVCPNLEHLYVLGASDVDIVQGVHALIESRAPLKVVEVHPHQWRTDGKGLKRRLQKSLTVRCFMGHESV</sequence>
<dbReference type="Proteomes" id="UP000663853">
    <property type="component" value="Unassembled WGS sequence"/>
</dbReference>
<dbReference type="EMBL" id="CAJMXA010002096">
    <property type="protein sequence ID" value="CAE6475539.1"/>
    <property type="molecule type" value="Genomic_DNA"/>
</dbReference>
<feature type="domain" description="F-box" evidence="1">
    <location>
        <begin position="25"/>
        <end position="92"/>
    </location>
</feature>
<dbReference type="SUPFAM" id="SSF81383">
    <property type="entry name" value="F-box domain"/>
    <property type="match status" value="1"/>
</dbReference>
<evidence type="ECO:0000259" key="1">
    <source>
        <dbReference type="Pfam" id="PF12937"/>
    </source>
</evidence>
<dbReference type="InterPro" id="IPR036047">
    <property type="entry name" value="F-box-like_dom_sf"/>
</dbReference>
<dbReference type="InterPro" id="IPR032675">
    <property type="entry name" value="LRR_dom_sf"/>
</dbReference>
<dbReference type="Gene3D" id="1.20.1280.50">
    <property type="match status" value="1"/>
</dbReference>
<evidence type="ECO:0000313" key="3">
    <source>
        <dbReference type="Proteomes" id="UP000663853"/>
    </source>
</evidence>
<accession>A0A8H3C5L0</accession>
<evidence type="ECO:0000313" key="2">
    <source>
        <dbReference type="EMBL" id="CAE6475539.1"/>
    </source>
</evidence>
<dbReference type="SUPFAM" id="SSF52058">
    <property type="entry name" value="L domain-like"/>
    <property type="match status" value="1"/>
</dbReference>
<name>A0A8H3C5L0_9AGAM</name>
<dbReference type="Gene3D" id="3.80.10.10">
    <property type="entry name" value="Ribonuclease Inhibitor"/>
    <property type="match status" value="1"/>
</dbReference>
<proteinExistence type="predicted"/>